<keyword evidence="5" id="KW-0547">Nucleotide-binding</keyword>
<evidence type="ECO:0000256" key="8">
    <source>
        <dbReference type="ARBA" id="ARBA00023065"/>
    </source>
</evidence>
<dbReference type="GO" id="GO:0005886">
    <property type="term" value="C:plasma membrane"/>
    <property type="evidence" value="ECO:0007669"/>
    <property type="project" value="UniProtKB-SubCell"/>
</dbReference>
<dbReference type="Gene3D" id="3.40.50.300">
    <property type="entry name" value="P-loop containing nucleotide triphosphate hydrolases"/>
    <property type="match status" value="1"/>
</dbReference>
<evidence type="ECO:0000313" key="12">
    <source>
        <dbReference type="Proteomes" id="UP000565468"/>
    </source>
</evidence>
<dbReference type="InterPro" id="IPR003439">
    <property type="entry name" value="ABC_transporter-like_ATP-bd"/>
</dbReference>
<evidence type="ECO:0000256" key="5">
    <source>
        <dbReference type="ARBA" id="ARBA00022741"/>
    </source>
</evidence>
<evidence type="ECO:0000313" key="11">
    <source>
        <dbReference type="EMBL" id="NMO97612.1"/>
    </source>
</evidence>
<dbReference type="FunFam" id="3.40.50.300:FF:000134">
    <property type="entry name" value="Iron-enterobactin ABC transporter ATP-binding protein"/>
    <property type="match status" value="1"/>
</dbReference>
<dbReference type="CDD" id="cd03214">
    <property type="entry name" value="ABC_Iron-Siderophores_B12_Hemin"/>
    <property type="match status" value="1"/>
</dbReference>
<dbReference type="GO" id="GO:0006826">
    <property type="term" value="P:iron ion transport"/>
    <property type="evidence" value="ECO:0007669"/>
    <property type="project" value="UniProtKB-KW"/>
</dbReference>
<dbReference type="PANTHER" id="PTHR42771">
    <property type="entry name" value="IRON(3+)-HYDROXAMATE IMPORT ATP-BINDING PROTEIN FHUC"/>
    <property type="match status" value="1"/>
</dbReference>
<keyword evidence="3" id="KW-1003">Cell membrane</keyword>
<dbReference type="AlphaFoldDB" id="A0A848MC39"/>
<dbReference type="PANTHER" id="PTHR42771:SF4">
    <property type="entry name" value="IRON(3+)-HYDROXAMATE IMPORT ATP-BINDING PROTEIN FHUC"/>
    <property type="match status" value="1"/>
</dbReference>
<protein>
    <submittedName>
        <fullName evidence="11">ABC transporter ATP-binding protein</fullName>
    </submittedName>
</protein>
<evidence type="ECO:0000256" key="6">
    <source>
        <dbReference type="ARBA" id="ARBA00022840"/>
    </source>
</evidence>
<dbReference type="InterPro" id="IPR027417">
    <property type="entry name" value="P-loop_NTPase"/>
</dbReference>
<dbReference type="PROSITE" id="PS50893">
    <property type="entry name" value="ABC_TRANSPORTER_2"/>
    <property type="match status" value="1"/>
</dbReference>
<keyword evidence="6 11" id="KW-0067">ATP-binding</keyword>
<comment type="subcellular location">
    <subcellularLocation>
        <location evidence="1">Cell membrane</location>
        <topology evidence="1">Peripheral membrane protein</topology>
    </subcellularLocation>
</comment>
<dbReference type="Proteomes" id="UP000565468">
    <property type="component" value="Unassembled WGS sequence"/>
</dbReference>
<gene>
    <name evidence="11" type="ORF">HII30_17750</name>
</gene>
<evidence type="ECO:0000256" key="7">
    <source>
        <dbReference type="ARBA" id="ARBA00023004"/>
    </source>
</evidence>
<feature type="domain" description="ABC transporter" evidence="10">
    <location>
        <begin position="4"/>
        <end position="240"/>
    </location>
</feature>
<keyword evidence="2" id="KW-0813">Transport</keyword>
<proteinExistence type="predicted"/>
<accession>A0A848MC39</accession>
<dbReference type="GO" id="GO:0005524">
    <property type="term" value="F:ATP binding"/>
    <property type="evidence" value="ECO:0007669"/>
    <property type="project" value="UniProtKB-KW"/>
</dbReference>
<dbReference type="Pfam" id="PF00005">
    <property type="entry name" value="ABC_tran"/>
    <property type="match status" value="1"/>
</dbReference>
<evidence type="ECO:0000256" key="1">
    <source>
        <dbReference type="ARBA" id="ARBA00004202"/>
    </source>
</evidence>
<name>A0A848MC39_PAELE</name>
<evidence type="ECO:0000256" key="2">
    <source>
        <dbReference type="ARBA" id="ARBA00022448"/>
    </source>
</evidence>
<dbReference type="SMART" id="SM00382">
    <property type="entry name" value="AAA"/>
    <property type="match status" value="1"/>
</dbReference>
<keyword evidence="8" id="KW-0406">Ion transport</keyword>
<dbReference type="InterPro" id="IPR003593">
    <property type="entry name" value="AAA+_ATPase"/>
</dbReference>
<dbReference type="InterPro" id="IPR051535">
    <property type="entry name" value="Siderophore_ABC-ATPase"/>
</dbReference>
<evidence type="ECO:0000256" key="9">
    <source>
        <dbReference type="ARBA" id="ARBA00023136"/>
    </source>
</evidence>
<keyword evidence="12" id="KW-1185">Reference proteome</keyword>
<sequence>MTLLKLDEVTLGYRQNLIIDGMSLDVEAGKIYTIIGPNGSGKSTVLKTLSRNLKPLKGTAYLQQRNLFTIPGKELATRMAVLNQKPRAPEDLTVLDLVEHGRFPHRKRWRKGAADDKKIVDWAMSQTGVSPMAERKLDSLSGGEGQRAWLAMALAQQPSILLLDEPTTYLDINHQLEMMELVKQLNADLGLTVVMILHDIQHAIQYSDYIVVIKNGRIYSSGRPQQVINEKMFEEVFTVTAAVGQSERTGNVAFEITGLIRR</sequence>
<evidence type="ECO:0000256" key="4">
    <source>
        <dbReference type="ARBA" id="ARBA00022496"/>
    </source>
</evidence>
<dbReference type="SUPFAM" id="SSF52540">
    <property type="entry name" value="P-loop containing nucleoside triphosphate hydrolases"/>
    <property type="match status" value="1"/>
</dbReference>
<comment type="caution">
    <text evidence="11">The sequence shown here is derived from an EMBL/GenBank/DDBJ whole genome shotgun (WGS) entry which is preliminary data.</text>
</comment>
<evidence type="ECO:0000259" key="10">
    <source>
        <dbReference type="PROSITE" id="PS50893"/>
    </source>
</evidence>
<evidence type="ECO:0000256" key="3">
    <source>
        <dbReference type="ARBA" id="ARBA00022475"/>
    </source>
</evidence>
<dbReference type="EMBL" id="JABBPN010000020">
    <property type="protein sequence ID" value="NMO97612.1"/>
    <property type="molecule type" value="Genomic_DNA"/>
</dbReference>
<keyword evidence="4" id="KW-0410">Iron transport</keyword>
<organism evidence="11 12">
    <name type="scientific">Paenibacillus lemnae</name>
    <dbReference type="NCBI Taxonomy" id="1330551"/>
    <lineage>
        <taxon>Bacteria</taxon>
        <taxon>Bacillati</taxon>
        <taxon>Bacillota</taxon>
        <taxon>Bacilli</taxon>
        <taxon>Bacillales</taxon>
        <taxon>Paenibacillaceae</taxon>
        <taxon>Paenibacillus</taxon>
    </lineage>
</organism>
<dbReference type="RefSeq" id="WP_169506384.1">
    <property type="nucleotide sequence ID" value="NZ_JABBPN010000020.1"/>
</dbReference>
<keyword evidence="7" id="KW-0408">Iron</keyword>
<reference evidence="11 12" key="1">
    <citation type="submission" date="2020-04" db="EMBL/GenBank/DDBJ databases">
        <title>Paenibacillus algicola sp. nov., a novel marine bacterium producing alginate lyase.</title>
        <authorList>
            <person name="Huang H."/>
        </authorList>
    </citation>
    <scope>NUCLEOTIDE SEQUENCE [LARGE SCALE GENOMIC DNA]</scope>
    <source>
        <strain evidence="11 12">L7-75</strain>
    </source>
</reference>
<dbReference type="GO" id="GO:0016887">
    <property type="term" value="F:ATP hydrolysis activity"/>
    <property type="evidence" value="ECO:0007669"/>
    <property type="project" value="InterPro"/>
</dbReference>
<keyword evidence="9" id="KW-0472">Membrane</keyword>